<feature type="binding site" evidence="10">
    <location>
        <begin position="54"/>
        <end position="61"/>
    </location>
    <ligand>
        <name>ATP</name>
        <dbReference type="ChEBI" id="CHEBI:30616"/>
    </ligand>
</feature>
<evidence type="ECO:0000259" key="13">
    <source>
        <dbReference type="PROSITE" id="PS51198"/>
    </source>
</evidence>
<keyword evidence="2 10" id="KW-0547">Nucleotide-binding</keyword>
<dbReference type="EC" id="5.6.2.4" evidence="11"/>
<dbReference type="FunFam" id="1.10.10.160:FF:000001">
    <property type="entry name" value="ATP-dependent DNA helicase"/>
    <property type="match status" value="1"/>
</dbReference>
<dbReference type="AlphaFoldDB" id="A0A930YEL2"/>
<dbReference type="PROSITE" id="PS51198">
    <property type="entry name" value="UVRD_HELICASE_ATP_BIND"/>
    <property type="match status" value="1"/>
</dbReference>
<dbReference type="InterPro" id="IPR000212">
    <property type="entry name" value="DNA_helicase_UvrD/REP"/>
</dbReference>
<evidence type="ECO:0000313" key="15">
    <source>
        <dbReference type="EMBL" id="MBF4765521.1"/>
    </source>
</evidence>
<evidence type="ECO:0000256" key="9">
    <source>
        <dbReference type="ARBA" id="ARBA00048988"/>
    </source>
</evidence>
<feature type="domain" description="UvrD-like helicase ATP-binding" evidence="13">
    <location>
        <begin position="33"/>
        <end position="333"/>
    </location>
</feature>
<accession>A0A930YEL2</accession>
<evidence type="ECO:0000256" key="3">
    <source>
        <dbReference type="ARBA" id="ARBA00022801"/>
    </source>
</evidence>
<dbReference type="SUPFAM" id="SSF52540">
    <property type="entry name" value="P-loop containing nucleoside triphosphate hydrolases"/>
    <property type="match status" value="1"/>
</dbReference>
<feature type="compositionally biased region" description="Low complexity" evidence="12">
    <location>
        <begin position="736"/>
        <end position="750"/>
    </location>
</feature>
<evidence type="ECO:0000313" key="16">
    <source>
        <dbReference type="Proteomes" id="UP000640489"/>
    </source>
</evidence>
<evidence type="ECO:0000259" key="14">
    <source>
        <dbReference type="PROSITE" id="PS51217"/>
    </source>
</evidence>
<feature type="region of interest" description="Disordered" evidence="12">
    <location>
        <begin position="1"/>
        <end position="26"/>
    </location>
</feature>
<keyword evidence="16" id="KW-1185">Reference proteome</keyword>
<dbReference type="Pfam" id="PF21196">
    <property type="entry name" value="PcrA_UvrD_tudor"/>
    <property type="match status" value="1"/>
</dbReference>
<evidence type="ECO:0000256" key="8">
    <source>
        <dbReference type="ARBA" id="ARBA00034617"/>
    </source>
</evidence>
<dbReference type="GO" id="GO:0005829">
    <property type="term" value="C:cytosol"/>
    <property type="evidence" value="ECO:0007669"/>
    <property type="project" value="TreeGrafter"/>
</dbReference>
<feature type="region of interest" description="Disordered" evidence="12">
    <location>
        <begin position="725"/>
        <end position="768"/>
    </location>
</feature>
<evidence type="ECO:0000256" key="1">
    <source>
        <dbReference type="ARBA" id="ARBA00009922"/>
    </source>
</evidence>
<dbReference type="GO" id="GO:0009314">
    <property type="term" value="P:response to radiation"/>
    <property type="evidence" value="ECO:0007669"/>
    <property type="project" value="UniProtKB-ARBA"/>
</dbReference>
<dbReference type="PANTHER" id="PTHR11070:SF2">
    <property type="entry name" value="ATP-DEPENDENT DNA HELICASE SRS2"/>
    <property type="match status" value="1"/>
</dbReference>
<dbReference type="Pfam" id="PF13361">
    <property type="entry name" value="UvrD_C"/>
    <property type="match status" value="1"/>
</dbReference>
<dbReference type="NCBIfam" id="TIGR01073">
    <property type="entry name" value="pcrA"/>
    <property type="match status" value="1"/>
</dbReference>
<name>A0A930YEL2_9ACTN</name>
<dbReference type="Proteomes" id="UP000640489">
    <property type="component" value="Unassembled WGS sequence"/>
</dbReference>
<dbReference type="CDD" id="cd17932">
    <property type="entry name" value="DEXQc_UvrD"/>
    <property type="match status" value="1"/>
</dbReference>
<evidence type="ECO:0000256" key="2">
    <source>
        <dbReference type="ARBA" id="ARBA00022741"/>
    </source>
</evidence>
<sequence length="814" mass="90398">MTEALSLPELENAGVPEEATQRRRPPTRDELLEGLNEPQRAAVVHAGAPLLVVAGAGSGKTRVLTRRIAWLITERKAHPGSILAITFTNKAAAEMKERVEALVGKRARIMWVSTFHSACVRILRKEIDKLGYKSSFSIYDAADSKRLMTLVLKDLDLDPKRYQPGAVLHWISNHKNELRDADDAAKDTRNKFEESMAAAYTLYQRRLKEAHALDFDDLIMFTVHLFQQFPDVRETYRRRFRHVLVDEYQDTNHAQYALIHQLCADQMEETSYDGSLPPEETPDRVPPAELMVVGDADQSIYAFRGANIRNILDFEQDFPNATSIMLEQNYRSTQTILNAANAVIGHNQGRKPKRLWSDAGDGARITGYVADDEHDEARFVSEEIDRLTDEKAARPADVAVFYRTNAQSRVFEEVFIRVGLPYKVVGGVRFYERREVRDALAYLRMLVNPADQVSLRRILNTPKRGIGDRAVECVQSYADRERITFWEGLELADKAPGLATRSLTNIQAFVDMVHELQSMVDAGERPDVILESVLARSGYLEELEASDDPQDATRVENLAELVAVAREFSDDPQAGPSADPADVDAGLVAPGLTDFLERVALVADADQIPDNDGDDGGVVTLMTLHTAKGLEFPVVFLTGLEDGVFPHSRSLGDQPELEEERRLAYVGVTRAQQRLYVSRALMRSAWGAPAHNPGSRFLNELPVDLVDWKRTEAAQTMWDRPDFSGGVSRGLASPTAAGRRNFSSAAARADAASKAKPARDIPSLEPGDRVTHDSFGLGTVVALEGVADKAVASIDFGSEGVKRLLLRYAPVQKL</sequence>
<dbReference type="CDD" id="cd18807">
    <property type="entry name" value="SF1_C_UvrD"/>
    <property type="match status" value="1"/>
</dbReference>
<dbReference type="GO" id="GO:0033202">
    <property type="term" value="C:DNA helicase complex"/>
    <property type="evidence" value="ECO:0007669"/>
    <property type="project" value="TreeGrafter"/>
</dbReference>
<dbReference type="InterPro" id="IPR013986">
    <property type="entry name" value="DExx_box_DNA_helicase_dom_sf"/>
</dbReference>
<comment type="caution">
    <text evidence="15">The sequence shown here is derived from an EMBL/GenBank/DDBJ whole genome shotgun (WGS) entry which is preliminary data.</text>
</comment>
<evidence type="ECO:0000256" key="7">
    <source>
        <dbReference type="ARBA" id="ARBA00023235"/>
    </source>
</evidence>
<comment type="catalytic activity">
    <reaction evidence="9 11">
        <text>ATP + H2O = ADP + phosphate + H(+)</text>
        <dbReference type="Rhea" id="RHEA:13065"/>
        <dbReference type="ChEBI" id="CHEBI:15377"/>
        <dbReference type="ChEBI" id="CHEBI:15378"/>
        <dbReference type="ChEBI" id="CHEBI:30616"/>
        <dbReference type="ChEBI" id="CHEBI:43474"/>
        <dbReference type="ChEBI" id="CHEBI:456216"/>
        <dbReference type="EC" id="5.6.2.4"/>
    </reaction>
</comment>
<dbReference type="PANTHER" id="PTHR11070">
    <property type="entry name" value="UVRD / RECB / PCRA DNA HELICASE FAMILY MEMBER"/>
    <property type="match status" value="1"/>
</dbReference>
<dbReference type="InterPro" id="IPR005751">
    <property type="entry name" value="ATP-dep_DNA_helicase_PcrA"/>
</dbReference>
<protein>
    <recommendedName>
        <fullName evidence="11">ATP-dependent DNA helicase</fullName>
        <ecNumber evidence="11">5.6.2.4</ecNumber>
    </recommendedName>
</protein>
<evidence type="ECO:0000256" key="12">
    <source>
        <dbReference type="SAM" id="MobiDB-lite"/>
    </source>
</evidence>
<reference evidence="15" key="1">
    <citation type="submission" date="2020-11" db="EMBL/GenBank/DDBJ databases">
        <title>Nocardioides sp. nov., isolated from Soil of Cynanchum wilfordii Hemsley rhizosphere.</title>
        <authorList>
            <person name="Lee J.-S."/>
            <person name="Suh M.K."/>
            <person name="Kim J.-S."/>
        </authorList>
    </citation>
    <scope>NUCLEOTIDE SEQUENCE</scope>
    <source>
        <strain evidence="15">KCTC 19275</strain>
    </source>
</reference>
<dbReference type="GO" id="GO:0006260">
    <property type="term" value="P:DNA replication"/>
    <property type="evidence" value="ECO:0007669"/>
    <property type="project" value="InterPro"/>
</dbReference>
<gene>
    <name evidence="15" type="primary">pcrA</name>
    <name evidence="15" type="ORF">ISU07_20520</name>
</gene>
<evidence type="ECO:0000256" key="10">
    <source>
        <dbReference type="PROSITE-ProRule" id="PRU00560"/>
    </source>
</evidence>
<dbReference type="EMBL" id="JADKPN010000016">
    <property type="protein sequence ID" value="MBF4765521.1"/>
    <property type="molecule type" value="Genomic_DNA"/>
</dbReference>
<comment type="catalytic activity">
    <reaction evidence="8">
        <text>Couples ATP hydrolysis with the unwinding of duplex DNA by translocating in the 3'-5' direction.</text>
        <dbReference type="EC" id="5.6.2.4"/>
    </reaction>
</comment>
<keyword evidence="3 10" id="KW-0378">Hydrolase</keyword>
<dbReference type="InterPro" id="IPR027417">
    <property type="entry name" value="P-loop_NTPase"/>
</dbReference>
<keyword evidence="7" id="KW-0413">Isomerase</keyword>
<evidence type="ECO:0000256" key="6">
    <source>
        <dbReference type="ARBA" id="ARBA00023125"/>
    </source>
</evidence>
<dbReference type="GO" id="GO:0000725">
    <property type="term" value="P:recombinational repair"/>
    <property type="evidence" value="ECO:0007669"/>
    <property type="project" value="TreeGrafter"/>
</dbReference>
<dbReference type="GO" id="GO:0005524">
    <property type="term" value="F:ATP binding"/>
    <property type="evidence" value="ECO:0007669"/>
    <property type="project" value="UniProtKB-UniRule"/>
</dbReference>
<dbReference type="Gene3D" id="3.40.50.300">
    <property type="entry name" value="P-loop containing nucleotide triphosphate hydrolases"/>
    <property type="match status" value="2"/>
</dbReference>
<dbReference type="Pfam" id="PF00580">
    <property type="entry name" value="UvrD-helicase"/>
    <property type="match status" value="1"/>
</dbReference>
<proteinExistence type="inferred from homology"/>
<evidence type="ECO:0000256" key="4">
    <source>
        <dbReference type="ARBA" id="ARBA00022806"/>
    </source>
</evidence>
<dbReference type="InterPro" id="IPR014016">
    <property type="entry name" value="UvrD-like_ATP-bd"/>
</dbReference>
<dbReference type="InterPro" id="IPR014017">
    <property type="entry name" value="DNA_helicase_UvrD-like_C"/>
</dbReference>
<dbReference type="FunFam" id="1.10.486.10:FF:000003">
    <property type="entry name" value="ATP-dependent DNA helicase"/>
    <property type="match status" value="1"/>
</dbReference>
<dbReference type="GO" id="GO:0016787">
    <property type="term" value="F:hydrolase activity"/>
    <property type="evidence" value="ECO:0007669"/>
    <property type="project" value="UniProtKB-UniRule"/>
</dbReference>
<keyword evidence="4 10" id="KW-0347">Helicase</keyword>
<keyword evidence="5 10" id="KW-0067">ATP-binding</keyword>
<evidence type="ECO:0000256" key="11">
    <source>
        <dbReference type="RuleBase" id="RU364053"/>
    </source>
</evidence>
<dbReference type="Gene3D" id="1.10.10.160">
    <property type="match status" value="1"/>
</dbReference>
<dbReference type="GO" id="GO:0003677">
    <property type="term" value="F:DNA binding"/>
    <property type="evidence" value="ECO:0007669"/>
    <property type="project" value="UniProtKB-KW"/>
</dbReference>
<feature type="domain" description="UvrD-like helicase C-terminal" evidence="14">
    <location>
        <begin position="334"/>
        <end position="629"/>
    </location>
</feature>
<dbReference type="Gene3D" id="1.10.486.10">
    <property type="entry name" value="PCRA, domain 4"/>
    <property type="match status" value="1"/>
</dbReference>
<evidence type="ECO:0000256" key="5">
    <source>
        <dbReference type="ARBA" id="ARBA00022840"/>
    </source>
</evidence>
<keyword evidence="6 11" id="KW-0238">DNA-binding</keyword>
<organism evidence="15 16">
    <name type="scientific">Nocardioides islandensis</name>
    <dbReference type="NCBI Taxonomy" id="433663"/>
    <lineage>
        <taxon>Bacteria</taxon>
        <taxon>Bacillati</taxon>
        <taxon>Actinomycetota</taxon>
        <taxon>Actinomycetes</taxon>
        <taxon>Propionibacteriales</taxon>
        <taxon>Nocardioidaceae</taxon>
        <taxon>Nocardioides</taxon>
    </lineage>
</organism>
<dbReference type="RefSeq" id="WP_194708705.1">
    <property type="nucleotide sequence ID" value="NZ_JADKPN010000016.1"/>
</dbReference>
<dbReference type="PROSITE" id="PS51217">
    <property type="entry name" value="UVRD_HELICASE_CTER"/>
    <property type="match status" value="1"/>
</dbReference>
<comment type="similarity">
    <text evidence="1 11">Belongs to the helicase family. UvrD subfamily.</text>
</comment>
<dbReference type="GO" id="GO:0043138">
    <property type="term" value="F:3'-5' DNA helicase activity"/>
    <property type="evidence" value="ECO:0007669"/>
    <property type="project" value="UniProtKB-EC"/>
</dbReference>